<evidence type="ECO:0000256" key="1">
    <source>
        <dbReference type="ARBA" id="ARBA00004429"/>
    </source>
</evidence>
<keyword evidence="7 9" id="KW-0472">Membrane</keyword>
<proteinExistence type="inferred from homology"/>
<comment type="subcellular location">
    <subcellularLocation>
        <location evidence="1">Cell inner membrane</location>
        <topology evidence="1">Multi-pass membrane protein</topology>
    </subcellularLocation>
</comment>
<keyword evidence="5 9" id="KW-0812">Transmembrane</keyword>
<comment type="similarity">
    <text evidence="8">Belongs to the TsuA/YedE (TC 9.B.102) family.</text>
</comment>
<evidence type="ECO:0000256" key="8">
    <source>
        <dbReference type="ARBA" id="ARBA00035655"/>
    </source>
</evidence>
<dbReference type="InterPro" id="IPR007272">
    <property type="entry name" value="Sulf_transp_TsuA/YedE"/>
</dbReference>
<organism evidence="10 11">
    <name type="scientific">Saccharospirillum mangrovi</name>
    <dbReference type="NCBI Taxonomy" id="2161747"/>
    <lineage>
        <taxon>Bacteria</taxon>
        <taxon>Pseudomonadati</taxon>
        <taxon>Pseudomonadota</taxon>
        <taxon>Gammaproteobacteria</taxon>
        <taxon>Oceanospirillales</taxon>
        <taxon>Saccharospirillaceae</taxon>
        <taxon>Saccharospirillum</taxon>
    </lineage>
</organism>
<comment type="caution">
    <text evidence="10">The sequence shown here is derived from an EMBL/GenBank/DDBJ whole genome shotgun (WGS) entry which is preliminary data.</text>
</comment>
<keyword evidence="11" id="KW-1185">Reference proteome</keyword>
<evidence type="ECO:0000256" key="3">
    <source>
        <dbReference type="ARBA" id="ARBA00022475"/>
    </source>
</evidence>
<dbReference type="RefSeq" id="WP_380693930.1">
    <property type="nucleotide sequence ID" value="NZ_JBHRYR010000002.1"/>
</dbReference>
<evidence type="ECO:0000256" key="6">
    <source>
        <dbReference type="ARBA" id="ARBA00022989"/>
    </source>
</evidence>
<feature type="transmembrane region" description="Helical" evidence="9">
    <location>
        <begin position="291"/>
        <end position="314"/>
    </location>
</feature>
<feature type="transmembrane region" description="Helical" evidence="9">
    <location>
        <begin position="45"/>
        <end position="62"/>
    </location>
</feature>
<keyword evidence="4" id="KW-0997">Cell inner membrane</keyword>
<keyword evidence="2" id="KW-0813">Transport</keyword>
<evidence type="ECO:0000313" key="10">
    <source>
        <dbReference type="EMBL" id="MFC3852135.1"/>
    </source>
</evidence>
<dbReference type="PANTHER" id="PTHR30574:SF1">
    <property type="entry name" value="SULPHUR TRANSPORT DOMAIN-CONTAINING PROTEIN"/>
    <property type="match status" value="1"/>
</dbReference>
<feature type="transmembrane region" description="Helical" evidence="9">
    <location>
        <begin position="255"/>
        <end position="279"/>
    </location>
</feature>
<keyword evidence="3" id="KW-1003">Cell membrane</keyword>
<accession>A0ABV7ZYE1</accession>
<feature type="transmembrane region" description="Helical" evidence="9">
    <location>
        <begin position="163"/>
        <end position="187"/>
    </location>
</feature>
<protein>
    <submittedName>
        <fullName evidence="10">YeeE/YedE family protein</fullName>
    </submittedName>
</protein>
<keyword evidence="6 9" id="KW-1133">Transmembrane helix</keyword>
<dbReference type="PANTHER" id="PTHR30574">
    <property type="entry name" value="INNER MEMBRANE PROTEIN YEDE"/>
    <property type="match status" value="1"/>
</dbReference>
<feature type="transmembrane region" description="Helical" evidence="9">
    <location>
        <begin position="119"/>
        <end position="143"/>
    </location>
</feature>
<reference evidence="11" key="1">
    <citation type="journal article" date="2019" name="Int. J. Syst. Evol. Microbiol.">
        <title>The Global Catalogue of Microorganisms (GCM) 10K type strain sequencing project: providing services to taxonomists for standard genome sequencing and annotation.</title>
        <authorList>
            <consortium name="The Broad Institute Genomics Platform"/>
            <consortium name="The Broad Institute Genome Sequencing Center for Infectious Disease"/>
            <person name="Wu L."/>
            <person name="Ma J."/>
        </authorList>
    </citation>
    <scope>NUCLEOTIDE SEQUENCE [LARGE SCALE GENOMIC DNA]</scope>
    <source>
        <strain evidence="11">IBRC 10765</strain>
    </source>
</reference>
<feature type="transmembrane region" description="Helical" evidence="9">
    <location>
        <begin position="82"/>
        <end position="107"/>
    </location>
</feature>
<evidence type="ECO:0000313" key="11">
    <source>
        <dbReference type="Proteomes" id="UP001595617"/>
    </source>
</evidence>
<feature type="transmembrane region" description="Helical" evidence="9">
    <location>
        <begin position="320"/>
        <end position="339"/>
    </location>
</feature>
<evidence type="ECO:0000256" key="7">
    <source>
        <dbReference type="ARBA" id="ARBA00023136"/>
    </source>
</evidence>
<name>A0ABV7ZYE1_9GAMM</name>
<sequence>MSNTELAILGGGIIGLLFGMVGQRSGFCLMRGLEHAWVQNDGRKLRAFATAMAVALLLTQVLNAVTDLDLTGALYLQPTMSWLLVPVGGVMFGLGMVLANGCGARALVLLGQGNLRSLVVLLVLGLTAYMTLSGVLAPLRLWLEGLTTIRLPARSLPLWFSQVGVSVSIATAVMTLLLAGGLVLWAFQSRTFRQAKTELASGVIIGVLVAAGWWVTGVLAADIFTPVRLASLTFVAPIGDSVQYLMISTGMNANFGISVVGGMIAGSLFMALITGTFQWESYSSPQHMRRSVSGAVLMGCGGVLALGCSIGQGLTGFSTLALTSFVAIGAIVFGAWLGLKGPLRSYVRS</sequence>
<evidence type="ECO:0000256" key="2">
    <source>
        <dbReference type="ARBA" id="ARBA00022448"/>
    </source>
</evidence>
<dbReference type="Pfam" id="PF04143">
    <property type="entry name" value="Sulf_transp"/>
    <property type="match status" value="1"/>
</dbReference>
<evidence type="ECO:0000256" key="4">
    <source>
        <dbReference type="ARBA" id="ARBA00022519"/>
    </source>
</evidence>
<evidence type="ECO:0000256" key="9">
    <source>
        <dbReference type="SAM" id="Phobius"/>
    </source>
</evidence>
<feature type="transmembrane region" description="Helical" evidence="9">
    <location>
        <begin position="199"/>
        <end position="221"/>
    </location>
</feature>
<dbReference type="Proteomes" id="UP001595617">
    <property type="component" value="Unassembled WGS sequence"/>
</dbReference>
<evidence type="ECO:0000256" key="5">
    <source>
        <dbReference type="ARBA" id="ARBA00022692"/>
    </source>
</evidence>
<gene>
    <name evidence="10" type="ORF">ACFOOG_04725</name>
</gene>
<feature type="transmembrane region" description="Helical" evidence="9">
    <location>
        <begin position="6"/>
        <end position="24"/>
    </location>
</feature>
<dbReference type="EMBL" id="JBHRYR010000002">
    <property type="protein sequence ID" value="MFC3852135.1"/>
    <property type="molecule type" value="Genomic_DNA"/>
</dbReference>